<dbReference type="PANTHER" id="PTHR43806:SF14">
    <property type="entry name" value="TRIPEPTIDYL-PEPTIDASE 2"/>
    <property type="match status" value="1"/>
</dbReference>
<proteinExistence type="inferred from homology"/>
<sequence length="221" mass="22493">MAGINPTRFIMRFKPDSTVTQISSICDDSNWDDNGHGTHVAGIAAGSIHGVAKKAIVHAVKVLDAQGSGSYSNIISGMGWVKNFVLQNNIRQAVVVISNWDDNGHGTHVAGIAAGSIHGVAKKAIVHAVKVLDAQGSGSYSNIISGMGWVKNFVLQNNIRQAVVVMSLGGPRASSLNDAVEDLATEAAAAAGPGVGDLAAACSLGLVGAVGACVEQLLGST</sequence>
<evidence type="ECO:0000259" key="5">
    <source>
        <dbReference type="Pfam" id="PF00082"/>
    </source>
</evidence>
<dbReference type="Gene3D" id="3.40.50.200">
    <property type="entry name" value="Peptidase S8/S53 domain"/>
    <property type="match status" value="2"/>
</dbReference>
<dbReference type="Pfam" id="PF00082">
    <property type="entry name" value="Peptidase_S8"/>
    <property type="match status" value="2"/>
</dbReference>
<keyword evidence="3" id="KW-0720">Serine protease</keyword>
<keyword evidence="7" id="KW-1185">Reference proteome</keyword>
<evidence type="ECO:0000256" key="3">
    <source>
        <dbReference type="ARBA" id="ARBA00022825"/>
    </source>
</evidence>
<comment type="similarity">
    <text evidence="1 4">Belongs to the peptidase S8 family.</text>
</comment>
<dbReference type="Proteomes" id="UP000485058">
    <property type="component" value="Unassembled WGS sequence"/>
</dbReference>
<dbReference type="InterPro" id="IPR036852">
    <property type="entry name" value="Peptidase_S8/S53_dom_sf"/>
</dbReference>
<dbReference type="GO" id="GO:0005829">
    <property type="term" value="C:cytosol"/>
    <property type="evidence" value="ECO:0007669"/>
    <property type="project" value="TreeGrafter"/>
</dbReference>
<evidence type="ECO:0000256" key="4">
    <source>
        <dbReference type="PROSITE-ProRule" id="PRU01240"/>
    </source>
</evidence>
<dbReference type="InterPro" id="IPR000209">
    <property type="entry name" value="Peptidase_S8/S53_dom"/>
</dbReference>
<dbReference type="PROSITE" id="PS51892">
    <property type="entry name" value="SUBTILASE"/>
    <property type="match status" value="1"/>
</dbReference>
<reference evidence="6 7" key="1">
    <citation type="submission" date="2020-02" db="EMBL/GenBank/DDBJ databases">
        <title>Draft genome sequence of Haematococcus lacustris strain NIES-144.</title>
        <authorList>
            <person name="Morimoto D."/>
            <person name="Nakagawa S."/>
            <person name="Yoshida T."/>
            <person name="Sawayama S."/>
        </authorList>
    </citation>
    <scope>NUCLEOTIDE SEQUENCE [LARGE SCALE GENOMIC DNA]</scope>
    <source>
        <strain evidence="6 7">NIES-144</strain>
    </source>
</reference>
<feature type="domain" description="Peptidase S8/S53" evidence="5">
    <location>
        <begin position="28"/>
        <end position="93"/>
    </location>
</feature>
<dbReference type="PROSITE" id="PS00137">
    <property type="entry name" value="SUBTILASE_HIS"/>
    <property type="match status" value="2"/>
</dbReference>
<comment type="caution">
    <text evidence="6">The sequence shown here is derived from an EMBL/GenBank/DDBJ whole genome shotgun (WGS) entry which is preliminary data.</text>
</comment>
<evidence type="ECO:0000313" key="7">
    <source>
        <dbReference type="Proteomes" id="UP000485058"/>
    </source>
</evidence>
<gene>
    <name evidence="6" type="ORF">HaLaN_00841</name>
</gene>
<feature type="domain" description="Peptidase S8/S53" evidence="5">
    <location>
        <begin position="101"/>
        <end position="186"/>
    </location>
</feature>
<dbReference type="GO" id="GO:0004252">
    <property type="term" value="F:serine-type endopeptidase activity"/>
    <property type="evidence" value="ECO:0007669"/>
    <property type="project" value="InterPro"/>
</dbReference>
<keyword evidence="3" id="KW-0378">Hydrolase</keyword>
<dbReference type="GO" id="GO:0006508">
    <property type="term" value="P:proteolysis"/>
    <property type="evidence" value="ECO:0007669"/>
    <property type="project" value="UniProtKB-KW"/>
</dbReference>
<evidence type="ECO:0000313" key="6">
    <source>
        <dbReference type="EMBL" id="GFH06242.1"/>
    </source>
</evidence>
<organism evidence="6 7">
    <name type="scientific">Haematococcus lacustris</name>
    <name type="common">Green alga</name>
    <name type="synonym">Haematococcus pluvialis</name>
    <dbReference type="NCBI Taxonomy" id="44745"/>
    <lineage>
        <taxon>Eukaryota</taxon>
        <taxon>Viridiplantae</taxon>
        <taxon>Chlorophyta</taxon>
        <taxon>core chlorophytes</taxon>
        <taxon>Chlorophyceae</taxon>
        <taxon>CS clade</taxon>
        <taxon>Chlamydomonadales</taxon>
        <taxon>Haematococcaceae</taxon>
        <taxon>Haematococcus</taxon>
    </lineage>
</organism>
<evidence type="ECO:0000256" key="2">
    <source>
        <dbReference type="ARBA" id="ARBA00022670"/>
    </source>
</evidence>
<accession>A0A699YT14</accession>
<dbReference type="EMBL" id="BLLF01000029">
    <property type="protein sequence ID" value="GFH06242.1"/>
    <property type="molecule type" value="Genomic_DNA"/>
</dbReference>
<name>A0A699YT14_HAELA</name>
<dbReference type="GO" id="GO:0008240">
    <property type="term" value="F:tripeptidyl-peptidase activity"/>
    <property type="evidence" value="ECO:0007669"/>
    <property type="project" value="TreeGrafter"/>
</dbReference>
<dbReference type="PANTHER" id="PTHR43806">
    <property type="entry name" value="PEPTIDASE S8"/>
    <property type="match status" value="1"/>
</dbReference>
<comment type="caution">
    <text evidence="4">Lacks conserved residue(s) required for the propagation of feature annotation.</text>
</comment>
<dbReference type="InterPro" id="IPR050131">
    <property type="entry name" value="Peptidase_S8_subtilisin-like"/>
</dbReference>
<dbReference type="SUPFAM" id="SSF52743">
    <property type="entry name" value="Subtilisin-like"/>
    <property type="match status" value="2"/>
</dbReference>
<evidence type="ECO:0000256" key="1">
    <source>
        <dbReference type="ARBA" id="ARBA00011073"/>
    </source>
</evidence>
<dbReference type="AlphaFoldDB" id="A0A699YT14"/>
<keyword evidence="2" id="KW-0645">Protease</keyword>
<protein>
    <submittedName>
        <fullName evidence="6">Kazal-like domain-containing protein</fullName>
    </submittedName>
</protein>
<dbReference type="InterPro" id="IPR022398">
    <property type="entry name" value="Peptidase_S8_His-AS"/>
</dbReference>